<dbReference type="InterPro" id="IPR019734">
    <property type="entry name" value="TPR_rpt"/>
</dbReference>
<dbReference type="PANTHER" id="PTHR46050">
    <property type="entry name" value="TPR REPEAT-CONTAINING THIOREDOXIN"/>
    <property type="match status" value="1"/>
</dbReference>
<dbReference type="SUPFAM" id="SSF52833">
    <property type="entry name" value="Thioredoxin-like"/>
    <property type="match status" value="1"/>
</dbReference>
<protein>
    <submittedName>
        <fullName evidence="4">Tetratricopeptide-like helical</fullName>
    </submittedName>
</protein>
<dbReference type="SUPFAM" id="SSF48452">
    <property type="entry name" value="TPR-like"/>
    <property type="match status" value="2"/>
</dbReference>
<dbReference type="Gene3D" id="1.25.40.10">
    <property type="entry name" value="Tetratricopeptide repeat domain"/>
    <property type="match status" value="1"/>
</dbReference>
<dbReference type="InterPro" id="IPR044534">
    <property type="entry name" value="TTL1-4"/>
</dbReference>
<dbReference type="Pfam" id="PF13432">
    <property type="entry name" value="TPR_16"/>
    <property type="match status" value="1"/>
</dbReference>
<evidence type="ECO:0000313" key="5">
    <source>
        <dbReference type="Proteomes" id="UP000188268"/>
    </source>
</evidence>
<name>A0A1R3J4M0_COCAP</name>
<dbReference type="AlphaFoldDB" id="A0A1R3J4M0"/>
<dbReference type="Gene3D" id="3.40.30.10">
    <property type="entry name" value="Glutaredoxin"/>
    <property type="match status" value="1"/>
</dbReference>
<keyword evidence="5" id="KW-1185">Reference proteome</keyword>
<reference evidence="4 5" key="1">
    <citation type="submission" date="2013-09" db="EMBL/GenBank/DDBJ databases">
        <title>Corchorus capsularis genome sequencing.</title>
        <authorList>
            <person name="Alam M."/>
            <person name="Haque M.S."/>
            <person name="Islam M.S."/>
            <person name="Emdad E.M."/>
            <person name="Islam M.M."/>
            <person name="Ahmed B."/>
            <person name="Halim A."/>
            <person name="Hossen Q.M.M."/>
            <person name="Hossain M.Z."/>
            <person name="Ahmed R."/>
            <person name="Khan M.M."/>
            <person name="Islam R."/>
            <person name="Rashid M.M."/>
            <person name="Khan S.A."/>
            <person name="Rahman M.S."/>
            <person name="Alam M."/>
        </authorList>
    </citation>
    <scope>NUCLEOTIDE SEQUENCE [LARGE SCALE GENOMIC DNA]</scope>
    <source>
        <strain evidence="5">cv. CVL-1</strain>
        <tissue evidence="4">Whole seedling</tissue>
    </source>
</reference>
<dbReference type="Pfam" id="PF00085">
    <property type="entry name" value="Thioredoxin"/>
    <property type="match status" value="1"/>
</dbReference>
<dbReference type="InterPro" id="IPR011990">
    <property type="entry name" value="TPR-like_helical_dom_sf"/>
</dbReference>
<dbReference type="EMBL" id="AWWV01008588">
    <property type="protein sequence ID" value="OMO89789.1"/>
    <property type="molecule type" value="Genomic_DNA"/>
</dbReference>
<accession>A0A1R3J4M0</accession>
<dbReference type="Gramene" id="OMO89789">
    <property type="protein sequence ID" value="OMO89789"/>
    <property type="gene ID" value="CCACVL1_07627"/>
</dbReference>
<dbReference type="GO" id="GO:0006950">
    <property type="term" value="P:response to stress"/>
    <property type="evidence" value="ECO:0007669"/>
    <property type="project" value="UniProtKB-ARBA"/>
</dbReference>
<dbReference type="OMA" id="NMMVFGH"/>
<dbReference type="PANTHER" id="PTHR46050:SF18">
    <property type="entry name" value="TETRATRICOPEPTIDE REPEAT (TPR)-LIKE SUPERFAMILY PROTEIN"/>
    <property type="match status" value="1"/>
</dbReference>
<dbReference type="GO" id="GO:0005737">
    <property type="term" value="C:cytoplasm"/>
    <property type="evidence" value="ECO:0007669"/>
    <property type="project" value="TreeGrafter"/>
</dbReference>
<keyword evidence="1" id="KW-0802">TPR repeat</keyword>
<evidence type="ECO:0000256" key="1">
    <source>
        <dbReference type="PROSITE-ProRule" id="PRU00339"/>
    </source>
</evidence>
<dbReference type="InterPro" id="IPR013766">
    <property type="entry name" value="Thioredoxin_domain"/>
</dbReference>
<sequence length="691" mass="76404">MTKYSVGEELGCGVGGLFQRWSRKSSSLPALAAKKPSTGDSRKKRNNVLMDSSNMAPKQDQKPSRKPDMSLPPRNSTSTPHQRKDHNRRVSDAGRSSTSSSSSSSQARDQSQTPDSKGDRKLQKESNNGKALIRATSSNIMLAGQLGNLRQFGNGSAMANNSLNATIKAVDDFYQNVQEGGSNSIAKPARKSSLGKHGGTVMGNIVRQPSDEFKLFHGQMSKTDPEALKNMGNVAYKQGRFEEALTLYEKAISLDSKQATYRCNKSAALLGLGRLLEAVVECKAAIQLDPTYARAHHRLATIYLRLGEAEQALYHYKHAGNIADSNDVSEAEALKQRLKRCNDARKSNEWNALLKETQCAISSGVDSAPEVYALQTEAFLKLQRHQEAYTAYMKGPNFAIESCINFFGLTVSAYLLMIRALVYMVSGRLEDAESAAQHAARLDPGNKEISVVVKRTRAVSSARTSGNLLFKASKFLEACNVYGEGLEYDPYNSVLLCNRAACRSKLGQFEKAIEDCTAALNVQPSYSKARLRRADCNAKLERWEAAIQDYEMLIRETPGDEEVARALFEAQVQIKKQHGEDVKDMKFGSNLVLISSNERFRHFVTSPGMTVVLFCNKANHKQVLQLMEQVCKRFPSVNFLKVEVEDHPYLTKSEAVSSIPAFKIYKNGSRVKEVPGNNAELLEKSVKLYSS</sequence>
<dbReference type="Pfam" id="PF00515">
    <property type="entry name" value="TPR_1"/>
    <property type="match status" value="1"/>
</dbReference>
<organism evidence="4 5">
    <name type="scientific">Corchorus capsularis</name>
    <name type="common">Jute</name>
    <dbReference type="NCBI Taxonomy" id="210143"/>
    <lineage>
        <taxon>Eukaryota</taxon>
        <taxon>Viridiplantae</taxon>
        <taxon>Streptophyta</taxon>
        <taxon>Embryophyta</taxon>
        <taxon>Tracheophyta</taxon>
        <taxon>Spermatophyta</taxon>
        <taxon>Magnoliopsida</taxon>
        <taxon>eudicotyledons</taxon>
        <taxon>Gunneridae</taxon>
        <taxon>Pentapetalae</taxon>
        <taxon>rosids</taxon>
        <taxon>malvids</taxon>
        <taxon>Malvales</taxon>
        <taxon>Malvaceae</taxon>
        <taxon>Grewioideae</taxon>
        <taxon>Apeibeae</taxon>
        <taxon>Corchorus</taxon>
    </lineage>
</organism>
<feature type="compositionally biased region" description="Basic and acidic residues" evidence="2">
    <location>
        <begin position="59"/>
        <end position="68"/>
    </location>
</feature>
<dbReference type="InterPro" id="IPR036249">
    <property type="entry name" value="Thioredoxin-like_sf"/>
</dbReference>
<feature type="domain" description="Thioredoxin" evidence="3">
    <location>
        <begin position="620"/>
        <end position="684"/>
    </location>
</feature>
<evidence type="ECO:0000256" key="2">
    <source>
        <dbReference type="SAM" id="MobiDB-lite"/>
    </source>
</evidence>
<evidence type="ECO:0000313" key="4">
    <source>
        <dbReference type="EMBL" id="OMO89789.1"/>
    </source>
</evidence>
<gene>
    <name evidence="4" type="ORF">CCACVL1_07627</name>
</gene>
<feature type="region of interest" description="Disordered" evidence="2">
    <location>
        <begin position="15"/>
        <end position="129"/>
    </location>
</feature>
<dbReference type="STRING" id="210143.A0A1R3J4M0"/>
<comment type="caution">
    <text evidence="4">The sequence shown here is derived from an EMBL/GenBank/DDBJ whole genome shotgun (WGS) entry which is preliminary data.</text>
</comment>
<dbReference type="PROSITE" id="PS50293">
    <property type="entry name" value="TPR_REGION"/>
    <property type="match status" value="1"/>
</dbReference>
<dbReference type="Pfam" id="PF14559">
    <property type="entry name" value="TPR_19"/>
    <property type="match status" value="1"/>
</dbReference>
<dbReference type="SMART" id="SM00028">
    <property type="entry name" value="TPR"/>
    <property type="match status" value="7"/>
</dbReference>
<dbReference type="OrthoDB" id="2335338at2759"/>
<feature type="repeat" description="TPR" evidence="1">
    <location>
        <begin position="293"/>
        <end position="326"/>
    </location>
</feature>
<proteinExistence type="predicted"/>
<dbReference type="Proteomes" id="UP000188268">
    <property type="component" value="Unassembled WGS sequence"/>
</dbReference>
<feature type="repeat" description="TPR" evidence="1">
    <location>
        <begin position="225"/>
        <end position="258"/>
    </location>
</feature>
<evidence type="ECO:0000259" key="3">
    <source>
        <dbReference type="Pfam" id="PF00085"/>
    </source>
</evidence>
<feature type="compositionally biased region" description="Low complexity" evidence="2">
    <location>
        <begin position="93"/>
        <end position="113"/>
    </location>
</feature>
<dbReference type="CDD" id="cd02947">
    <property type="entry name" value="TRX_family"/>
    <property type="match status" value="1"/>
</dbReference>
<dbReference type="PROSITE" id="PS50005">
    <property type="entry name" value="TPR"/>
    <property type="match status" value="2"/>
</dbReference>